<dbReference type="InterPro" id="IPR023352">
    <property type="entry name" value="MAPEG-like_dom_sf"/>
</dbReference>
<dbReference type="Gene3D" id="1.20.120.550">
    <property type="entry name" value="Membrane associated eicosanoid/glutathione metabolism-like domain"/>
    <property type="match status" value="1"/>
</dbReference>
<dbReference type="PANTHER" id="PTHR35371">
    <property type="entry name" value="INNER MEMBRANE PROTEIN"/>
    <property type="match status" value="1"/>
</dbReference>
<sequence>MASSIAATLGLAAASPSYGAHYLIFHFLFAYAVLSSRIMKGRLRIDHQVSPREDVAKYGQAAVAKGRITQRQLDMVKRLESCHANSMEHFSLFAAAIVFAHVAGVPNEVVNSTGLAYTVVRAAYAANYVLAETYKWARLRGLLWWASNFICLRLMWKAGKAYNGGP</sequence>
<protein>
    <recommendedName>
        <fullName evidence="7">Membrane-associated, eicosanoid/glutathione metabolism (MAPEG) protein</fullName>
    </recommendedName>
</protein>
<keyword evidence="4" id="KW-0472">Membrane</keyword>
<dbReference type="PANTHER" id="PTHR35371:SF2">
    <property type="entry name" value="MAPEG FAMILY PROTEIN"/>
    <property type="match status" value="1"/>
</dbReference>
<evidence type="ECO:0008006" key="7">
    <source>
        <dbReference type="Google" id="ProtNLM"/>
    </source>
</evidence>
<dbReference type="GO" id="GO:0016020">
    <property type="term" value="C:membrane"/>
    <property type="evidence" value="ECO:0007669"/>
    <property type="project" value="UniProtKB-SubCell"/>
</dbReference>
<dbReference type="Pfam" id="PF01124">
    <property type="entry name" value="MAPEG"/>
    <property type="match status" value="1"/>
</dbReference>
<evidence type="ECO:0000313" key="5">
    <source>
        <dbReference type="EMBL" id="KAF2720794.1"/>
    </source>
</evidence>
<dbReference type="EMBL" id="MU003796">
    <property type="protein sequence ID" value="KAF2720794.1"/>
    <property type="molecule type" value="Genomic_DNA"/>
</dbReference>
<comment type="caution">
    <text evidence="5">The sequence shown here is derived from an EMBL/GenBank/DDBJ whole genome shotgun (WGS) entry which is preliminary data.</text>
</comment>
<keyword evidence="2" id="KW-0812">Transmembrane</keyword>
<keyword evidence="3" id="KW-1133">Transmembrane helix</keyword>
<evidence type="ECO:0000256" key="4">
    <source>
        <dbReference type="ARBA" id="ARBA00023136"/>
    </source>
</evidence>
<comment type="subcellular location">
    <subcellularLocation>
        <location evidence="1">Membrane</location>
    </subcellularLocation>
</comment>
<dbReference type="InterPro" id="IPR001129">
    <property type="entry name" value="Membr-assoc_MAPEG"/>
</dbReference>
<dbReference type="OrthoDB" id="2122304at2759"/>
<evidence type="ECO:0000256" key="3">
    <source>
        <dbReference type="ARBA" id="ARBA00022989"/>
    </source>
</evidence>
<evidence type="ECO:0000256" key="1">
    <source>
        <dbReference type="ARBA" id="ARBA00004370"/>
    </source>
</evidence>
<gene>
    <name evidence="5" type="ORF">K431DRAFT_346895</name>
</gene>
<dbReference type="AlphaFoldDB" id="A0A9P4UNK4"/>
<evidence type="ECO:0000256" key="2">
    <source>
        <dbReference type="ARBA" id="ARBA00022692"/>
    </source>
</evidence>
<reference evidence="5" key="1">
    <citation type="journal article" date="2020" name="Stud. Mycol.">
        <title>101 Dothideomycetes genomes: a test case for predicting lifestyles and emergence of pathogens.</title>
        <authorList>
            <person name="Haridas S."/>
            <person name="Albert R."/>
            <person name="Binder M."/>
            <person name="Bloem J."/>
            <person name="Labutti K."/>
            <person name="Salamov A."/>
            <person name="Andreopoulos B."/>
            <person name="Baker S."/>
            <person name="Barry K."/>
            <person name="Bills G."/>
            <person name="Bluhm B."/>
            <person name="Cannon C."/>
            <person name="Castanera R."/>
            <person name="Culley D."/>
            <person name="Daum C."/>
            <person name="Ezra D."/>
            <person name="Gonzalez J."/>
            <person name="Henrissat B."/>
            <person name="Kuo A."/>
            <person name="Liang C."/>
            <person name="Lipzen A."/>
            <person name="Lutzoni F."/>
            <person name="Magnuson J."/>
            <person name="Mondo S."/>
            <person name="Nolan M."/>
            <person name="Ohm R."/>
            <person name="Pangilinan J."/>
            <person name="Park H.-J."/>
            <person name="Ramirez L."/>
            <person name="Alfaro M."/>
            <person name="Sun H."/>
            <person name="Tritt A."/>
            <person name="Yoshinaga Y."/>
            <person name="Zwiers L.-H."/>
            <person name="Turgeon B."/>
            <person name="Goodwin S."/>
            <person name="Spatafora J."/>
            <person name="Crous P."/>
            <person name="Grigoriev I."/>
        </authorList>
    </citation>
    <scope>NUCLEOTIDE SEQUENCE</scope>
    <source>
        <strain evidence="5">CBS 116435</strain>
    </source>
</reference>
<evidence type="ECO:0000313" key="6">
    <source>
        <dbReference type="Proteomes" id="UP000799441"/>
    </source>
</evidence>
<dbReference type="SUPFAM" id="SSF161084">
    <property type="entry name" value="MAPEG domain-like"/>
    <property type="match status" value="1"/>
</dbReference>
<name>A0A9P4UNK4_9PEZI</name>
<organism evidence="5 6">
    <name type="scientific">Polychaeton citri CBS 116435</name>
    <dbReference type="NCBI Taxonomy" id="1314669"/>
    <lineage>
        <taxon>Eukaryota</taxon>
        <taxon>Fungi</taxon>
        <taxon>Dikarya</taxon>
        <taxon>Ascomycota</taxon>
        <taxon>Pezizomycotina</taxon>
        <taxon>Dothideomycetes</taxon>
        <taxon>Dothideomycetidae</taxon>
        <taxon>Capnodiales</taxon>
        <taxon>Capnodiaceae</taxon>
        <taxon>Polychaeton</taxon>
    </lineage>
</organism>
<dbReference type="Proteomes" id="UP000799441">
    <property type="component" value="Unassembled WGS sequence"/>
</dbReference>
<accession>A0A9P4UNK4</accession>
<keyword evidence="6" id="KW-1185">Reference proteome</keyword>
<proteinExistence type="predicted"/>